<gene>
    <name evidence="2" type="ORF">NDU88_006971</name>
</gene>
<keyword evidence="3" id="KW-1185">Reference proteome</keyword>
<organism evidence="2 3">
    <name type="scientific">Pleurodeles waltl</name>
    <name type="common">Iberian ribbed newt</name>
    <dbReference type="NCBI Taxonomy" id="8319"/>
    <lineage>
        <taxon>Eukaryota</taxon>
        <taxon>Metazoa</taxon>
        <taxon>Chordata</taxon>
        <taxon>Craniata</taxon>
        <taxon>Vertebrata</taxon>
        <taxon>Euteleostomi</taxon>
        <taxon>Amphibia</taxon>
        <taxon>Batrachia</taxon>
        <taxon>Caudata</taxon>
        <taxon>Salamandroidea</taxon>
        <taxon>Salamandridae</taxon>
        <taxon>Pleurodelinae</taxon>
        <taxon>Pleurodeles</taxon>
    </lineage>
</organism>
<evidence type="ECO:0000313" key="3">
    <source>
        <dbReference type="Proteomes" id="UP001066276"/>
    </source>
</evidence>
<dbReference type="AlphaFoldDB" id="A0AAV7U245"/>
<evidence type="ECO:0000313" key="2">
    <source>
        <dbReference type="EMBL" id="KAJ1181772.1"/>
    </source>
</evidence>
<comment type="caution">
    <text evidence="2">The sequence shown here is derived from an EMBL/GenBank/DDBJ whole genome shotgun (WGS) entry which is preliminary data.</text>
</comment>
<feature type="signal peptide" evidence="1">
    <location>
        <begin position="1"/>
        <end position="21"/>
    </location>
</feature>
<evidence type="ECO:0000256" key="1">
    <source>
        <dbReference type="SAM" id="SignalP"/>
    </source>
</evidence>
<dbReference type="EMBL" id="JANPWB010000006">
    <property type="protein sequence ID" value="KAJ1181772.1"/>
    <property type="molecule type" value="Genomic_DNA"/>
</dbReference>
<sequence>MKLCSTLEGLVLRVLCTVILSELDDLVQVSEVCQVTRSTEALVPVITEERSDTPWKKVNHDFDSFPDELITMLMVDSQLKYPGVELIESTAFHSINDSLEKVLVLFGLLEKKKTGNSPPGFQF</sequence>
<protein>
    <submittedName>
        <fullName evidence="2">Uncharacterized protein</fullName>
    </submittedName>
</protein>
<dbReference type="Proteomes" id="UP001066276">
    <property type="component" value="Chromosome 3_2"/>
</dbReference>
<proteinExistence type="predicted"/>
<feature type="chain" id="PRO_5043854742" evidence="1">
    <location>
        <begin position="22"/>
        <end position="123"/>
    </location>
</feature>
<name>A0AAV7U245_PLEWA</name>
<keyword evidence="1" id="KW-0732">Signal</keyword>
<reference evidence="2" key="1">
    <citation type="journal article" date="2022" name="bioRxiv">
        <title>Sequencing and chromosome-scale assembly of the giantPleurodeles waltlgenome.</title>
        <authorList>
            <person name="Brown T."/>
            <person name="Elewa A."/>
            <person name="Iarovenko S."/>
            <person name="Subramanian E."/>
            <person name="Araus A.J."/>
            <person name="Petzold A."/>
            <person name="Susuki M."/>
            <person name="Suzuki K.-i.T."/>
            <person name="Hayashi T."/>
            <person name="Toyoda A."/>
            <person name="Oliveira C."/>
            <person name="Osipova E."/>
            <person name="Leigh N.D."/>
            <person name="Simon A."/>
            <person name="Yun M.H."/>
        </authorList>
    </citation>
    <scope>NUCLEOTIDE SEQUENCE</scope>
    <source>
        <strain evidence="2">20211129_DDA</strain>
        <tissue evidence="2">Liver</tissue>
    </source>
</reference>
<accession>A0AAV7U245</accession>